<accession>A0A060Q752</accession>
<evidence type="ECO:0000313" key="3">
    <source>
        <dbReference type="EMBL" id="CCW59427.1"/>
    </source>
</evidence>
<keyword evidence="1" id="KW-0175">Coiled coil</keyword>
<dbReference type="Gene3D" id="1.10.287.1490">
    <property type="match status" value="1"/>
</dbReference>
<feature type="region of interest" description="Disordered" evidence="2">
    <location>
        <begin position="15"/>
        <end position="76"/>
    </location>
</feature>
<evidence type="ECO:0000256" key="1">
    <source>
        <dbReference type="SAM" id="Coils"/>
    </source>
</evidence>
<feature type="compositionally biased region" description="Polar residues" evidence="2">
    <location>
        <begin position="61"/>
        <end position="75"/>
    </location>
</feature>
<gene>
    <name evidence="3" type="primary">P6</name>
</gene>
<name>A0A060Q752_RBSDV</name>
<organismHost>
    <name type="scientific">Avena sativa</name>
    <name type="common">Oat</name>
    <dbReference type="NCBI Taxonomy" id="4498"/>
</organismHost>
<evidence type="ECO:0000256" key="2">
    <source>
        <dbReference type="SAM" id="MobiDB-lite"/>
    </source>
</evidence>
<proteinExistence type="predicted"/>
<reference evidence="3 4" key="2">
    <citation type="submission" date="2013-04" db="EMBL/GenBank/DDBJ databases">
        <title>Virus Molecular Detection of Rice Black-Streaked Dwarf Virus and Southern Rice Black-Streaked Dwarf Virus in Anhui province.</title>
        <authorList>
            <person name="Jiang T."/>
            <person name="Chen L."/>
            <person name="Li X.Y."/>
            <person name="Ding K.J."/>
        </authorList>
    </citation>
    <scope>NUCLEOTIDE SEQUENCE [LARGE SCALE GENOMIC DNA]</scope>
    <source>
        <strain evidence="3">AH-MX8</strain>
    </source>
</reference>
<organismHost>
    <name type="scientific">Zea mays</name>
    <name type="common">Maize</name>
    <dbReference type="NCBI Taxonomy" id="4577"/>
</organismHost>
<organismHost>
    <name type="scientific">Hordeum vulgare</name>
    <name type="common">Barley</name>
    <dbReference type="NCBI Taxonomy" id="4513"/>
</organismHost>
<organism evidence="3 4">
    <name type="scientific">Rice black streaked dwarf virus</name>
    <name type="common">RBSDV</name>
    <dbReference type="NCBI Taxonomy" id="10990"/>
    <lineage>
        <taxon>Viruses</taxon>
        <taxon>Riboviria</taxon>
        <taxon>Orthornavirae</taxon>
        <taxon>Duplornaviricota</taxon>
        <taxon>Resentoviricetes</taxon>
        <taxon>Reovirales</taxon>
        <taxon>Spinareoviridae</taxon>
        <taxon>Fijivirus</taxon>
        <taxon>Fijivirus alporyzae</taxon>
    </lineage>
</organism>
<sequence length="792" mass="89618">MSAHLTNLALLKKRIQRRTNIEQAKDEPKESPPIPPIEKPLESSITSESSNSKKRYARPSNKASPQPNSSESSDGTKLLHNLISSASNSSVVMKPNSDVLNLSKTQTILPSLVVNATCQLRMKDLNSWKGFVLCHPSSPQANVSATLYTGNKLFVVFEKKNVLSDDSEFNLMLKERVFTYLDVATFKPKNKDFMVSLYNAPSNILIVDSDLEFDDLSNAKICFSSTEMSGLTSLHKRMIKFSFWPSNILMPHLSELSNYFNDFKLRHLKDIEIEASDVQSSLFIVSNNKFSEQSENVLQFIDAQPNSQLLVNKINDMSERFSAMPDGTHFMIGTVPAQSEFVDDKKKNLFGSNQVVLMVNPVNVLFDHKQLYSLLFSYLNKFVMQASIVQVFTTDLINHADLFSIAFSTIKCFYDSVSCTLINHVLDSNPQNENKVLLSVNDLTDEVADFIPSSVEIVNDNETDVKRVENEIKALINFETHQQAPSTSQSLETRATQQSWVDVIEKSNSINEKEPSDAFCSVIDKMSYEDFLTNVKLVEFAKRYSTETDDLHRATVDLARMSEENGQLQVSLKKAKEQIAKCEAEIADIIKQRDCFDLQITELNDAYCLLLKEKDEIKIENEMLKEQLKEANHVVVERTSRLNEVIDELENVKTSVNETSDESDDEQQESDGFRLFGECIDKVRALKEKYPHLYSGVDANFGDITSLLKMIMIKIDSIMSLCDADVTVSENQWNAYGLCSLAPTSDDDANFPMLSVKQVGLINVQITNFTNVVYDAFFYNLFIKFLWQLSSE</sequence>
<dbReference type="EMBL" id="HF954990">
    <property type="protein sequence ID" value="CCW59427.1"/>
    <property type="molecule type" value="Genomic_RNA"/>
</dbReference>
<feature type="compositionally biased region" description="Basic and acidic residues" evidence="2">
    <location>
        <begin position="19"/>
        <end position="30"/>
    </location>
</feature>
<feature type="coiled-coil region" evidence="1">
    <location>
        <begin position="558"/>
        <end position="669"/>
    </location>
</feature>
<dbReference type="Proteomes" id="UP000170263">
    <property type="component" value="Genome"/>
</dbReference>
<organismHost>
    <name type="scientific">Triticum aestivum</name>
    <name type="common">Wheat</name>
    <dbReference type="NCBI Taxonomy" id="4565"/>
</organismHost>
<reference evidence="3 4" key="1">
    <citation type="submission" date="2013-04" db="EMBL/GenBank/DDBJ databases">
        <title>Molecular characterization of segments 1 to 10 of Southern rice black-streaked dwarf virus in Anhui.</title>
        <authorList>
            <person name="Li X.Y."/>
            <person name="He Z.L."/>
            <person name="Jiang T."/>
        </authorList>
    </citation>
    <scope>NUCLEOTIDE SEQUENCE [LARGE SCALE GENOMIC DNA]</scope>
    <source>
        <strain evidence="3">AH-MX8</strain>
    </source>
</reference>
<organismHost>
    <name type="scientific">Oryza sativa</name>
    <name type="common">Rice</name>
    <dbReference type="NCBI Taxonomy" id="4530"/>
</organismHost>
<protein>
    <submittedName>
        <fullName evidence="3">Putative supressor of RNA silencing, ORF6</fullName>
    </submittedName>
</protein>
<evidence type="ECO:0000313" key="4">
    <source>
        <dbReference type="Proteomes" id="UP000170263"/>
    </source>
</evidence>